<keyword evidence="1" id="KW-0812">Transmembrane</keyword>
<keyword evidence="1" id="KW-0472">Membrane</keyword>
<evidence type="ECO:0000313" key="2">
    <source>
        <dbReference type="EMBL" id="GAA1550102.1"/>
    </source>
</evidence>
<keyword evidence="1" id="KW-1133">Transmembrane helix</keyword>
<evidence type="ECO:0000256" key="1">
    <source>
        <dbReference type="SAM" id="Phobius"/>
    </source>
</evidence>
<comment type="caution">
    <text evidence="2">The sequence shown here is derived from an EMBL/GenBank/DDBJ whole genome shotgun (WGS) entry which is preliminary data.</text>
</comment>
<proteinExistence type="predicted"/>
<gene>
    <name evidence="2" type="ORF">GCM10009804_03360</name>
</gene>
<reference evidence="3" key="1">
    <citation type="journal article" date="2019" name="Int. J. Syst. Evol. Microbiol.">
        <title>The Global Catalogue of Microorganisms (GCM) 10K type strain sequencing project: providing services to taxonomists for standard genome sequencing and annotation.</title>
        <authorList>
            <consortium name="The Broad Institute Genomics Platform"/>
            <consortium name="The Broad Institute Genome Sequencing Center for Infectious Disease"/>
            <person name="Wu L."/>
            <person name="Ma J."/>
        </authorList>
    </citation>
    <scope>NUCLEOTIDE SEQUENCE [LARGE SCALE GENOMIC DNA]</scope>
    <source>
        <strain evidence="3">JCM 15572</strain>
    </source>
</reference>
<feature type="transmembrane region" description="Helical" evidence="1">
    <location>
        <begin position="42"/>
        <end position="59"/>
    </location>
</feature>
<sequence length="143" mass="14939">MISAYGLRVRVKVLALLGGALAACVMGGVAIAADGPPLLACAAAATFVALGSVLPPRGLGRFIVRRQRKPLDVTGVAFLFAFLGVWLVWASTMALDAGTSWLRFTGWVVLAWFSATGAGFVAALRHAEALRASHTDDRPTQSS</sequence>
<keyword evidence="3" id="KW-1185">Reference proteome</keyword>
<organism evidence="2 3">
    <name type="scientific">Kribbella hippodromi</name>
    <dbReference type="NCBI Taxonomy" id="434347"/>
    <lineage>
        <taxon>Bacteria</taxon>
        <taxon>Bacillati</taxon>
        <taxon>Actinomycetota</taxon>
        <taxon>Actinomycetes</taxon>
        <taxon>Propionibacteriales</taxon>
        <taxon>Kribbellaceae</taxon>
        <taxon>Kribbella</taxon>
    </lineage>
</organism>
<feature type="transmembrane region" description="Helical" evidence="1">
    <location>
        <begin position="71"/>
        <end position="89"/>
    </location>
</feature>
<evidence type="ECO:0000313" key="3">
    <source>
        <dbReference type="Proteomes" id="UP001501705"/>
    </source>
</evidence>
<protein>
    <submittedName>
        <fullName evidence="2">Uncharacterized protein</fullName>
    </submittedName>
</protein>
<feature type="transmembrane region" description="Helical" evidence="1">
    <location>
        <begin position="101"/>
        <end position="124"/>
    </location>
</feature>
<dbReference type="EMBL" id="BAAAPH010000001">
    <property type="protein sequence ID" value="GAA1550102.1"/>
    <property type="molecule type" value="Genomic_DNA"/>
</dbReference>
<dbReference type="Proteomes" id="UP001501705">
    <property type="component" value="Unassembled WGS sequence"/>
</dbReference>
<accession>A0ABP4MWC4</accession>
<name>A0ABP4MWC4_9ACTN</name>